<feature type="region of interest" description="Disordered" evidence="1">
    <location>
        <begin position="41"/>
        <end position="73"/>
    </location>
</feature>
<dbReference type="Proteomes" id="UP001500967">
    <property type="component" value="Unassembled WGS sequence"/>
</dbReference>
<organism evidence="2 3">
    <name type="scientific">Cryptosporangium japonicum</name>
    <dbReference type="NCBI Taxonomy" id="80872"/>
    <lineage>
        <taxon>Bacteria</taxon>
        <taxon>Bacillati</taxon>
        <taxon>Actinomycetota</taxon>
        <taxon>Actinomycetes</taxon>
        <taxon>Cryptosporangiales</taxon>
        <taxon>Cryptosporangiaceae</taxon>
        <taxon>Cryptosporangium</taxon>
    </lineage>
</organism>
<comment type="caution">
    <text evidence="2">The sequence shown here is derived from an EMBL/GenBank/DDBJ whole genome shotgun (WGS) entry which is preliminary data.</text>
</comment>
<evidence type="ECO:0000313" key="2">
    <source>
        <dbReference type="EMBL" id="GAA0274458.1"/>
    </source>
</evidence>
<protein>
    <submittedName>
        <fullName evidence="2">Uncharacterized protein</fullName>
    </submittedName>
</protein>
<evidence type="ECO:0000313" key="3">
    <source>
        <dbReference type="Proteomes" id="UP001500967"/>
    </source>
</evidence>
<gene>
    <name evidence="2" type="ORF">GCM10009539_72670</name>
</gene>
<reference evidence="2 3" key="1">
    <citation type="journal article" date="2019" name="Int. J. Syst. Evol. Microbiol.">
        <title>The Global Catalogue of Microorganisms (GCM) 10K type strain sequencing project: providing services to taxonomists for standard genome sequencing and annotation.</title>
        <authorList>
            <consortium name="The Broad Institute Genomics Platform"/>
            <consortium name="The Broad Institute Genome Sequencing Center for Infectious Disease"/>
            <person name="Wu L."/>
            <person name="Ma J."/>
        </authorList>
    </citation>
    <scope>NUCLEOTIDE SEQUENCE [LARGE SCALE GENOMIC DNA]</scope>
    <source>
        <strain evidence="2 3">JCM 10425</strain>
    </source>
</reference>
<keyword evidence="3" id="KW-1185">Reference proteome</keyword>
<sequence>MSARWGDGGSARRATFAVSAAIGARDAIVAAIILDRSGNCRQGRPRARGTGRMGVPRPTVGRWQPPDTDVMTE</sequence>
<evidence type="ECO:0000256" key="1">
    <source>
        <dbReference type="SAM" id="MobiDB-lite"/>
    </source>
</evidence>
<name>A0ABN0V451_9ACTN</name>
<accession>A0ABN0V451</accession>
<dbReference type="RefSeq" id="WP_344653471.1">
    <property type="nucleotide sequence ID" value="NZ_BAAAGX010000033.1"/>
</dbReference>
<proteinExistence type="predicted"/>
<dbReference type="EMBL" id="BAAAGX010000033">
    <property type="protein sequence ID" value="GAA0274458.1"/>
    <property type="molecule type" value="Genomic_DNA"/>
</dbReference>